<dbReference type="AlphaFoldDB" id="A0A934JXP5"/>
<reference evidence="2" key="1">
    <citation type="submission" date="2020-10" db="EMBL/GenBank/DDBJ databases">
        <title>Ca. Dormibacterota MAGs.</title>
        <authorList>
            <person name="Montgomery K."/>
        </authorList>
    </citation>
    <scope>NUCLEOTIDE SEQUENCE [LARGE SCALE GENOMIC DNA]</scope>
    <source>
        <strain evidence="2">SC8812_S17_10</strain>
    </source>
</reference>
<dbReference type="PANTHER" id="PTHR13696:SF99">
    <property type="entry name" value="COBYRINIC ACID AC-DIAMIDE SYNTHASE"/>
    <property type="match status" value="1"/>
</dbReference>
<evidence type="ECO:0000313" key="3">
    <source>
        <dbReference type="Proteomes" id="UP000612893"/>
    </source>
</evidence>
<keyword evidence="3" id="KW-1185">Reference proteome</keyword>
<feature type="domain" description="AAA" evidence="1">
    <location>
        <begin position="2"/>
        <end position="178"/>
    </location>
</feature>
<dbReference type="EMBL" id="JAEKNR010000075">
    <property type="protein sequence ID" value="MBJ7597746.1"/>
    <property type="molecule type" value="Genomic_DNA"/>
</dbReference>
<accession>A0A934JXP5</accession>
<dbReference type="InterPro" id="IPR050678">
    <property type="entry name" value="DNA_Partitioning_ATPase"/>
</dbReference>
<gene>
    <name evidence="2" type="ORF">JF922_06640</name>
</gene>
<evidence type="ECO:0000259" key="1">
    <source>
        <dbReference type="Pfam" id="PF13614"/>
    </source>
</evidence>
<comment type="caution">
    <text evidence="2">The sequence shown here is derived from an EMBL/GenBank/DDBJ whole genome shotgun (WGS) entry which is preliminary data.</text>
</comment>
<protein>
    <submittedName>
        <fullName evidence="2">ParA family protein</fullName>
    </submittedName>
</protein>
<dbReference type="Proteomes" id="UP000612893">
    <property type="component" value="Unassembled WGS sequence"/>
</dbReference>
<dbReference type="Pfam" id="PF13614">
    <property type="entry name" value="AAA_31"/>
    <property type="match status" value="1"/>
</dbReference>
<name>A0A934JXP5_9BACT</name>
<dbReference type="SUPFAM" id="SSF52540">
    <property type="entry name" value="P-loop containing nucleoside triphosphate hydrolases"/>
    <property type="match status" value="1"/>
</dbReference>
<dbReference type="CDD" id="cd02042">
    <property type="entry name" value="ParAB_family"/>
    <property type="match status" value="1"/>
</dbReference>
<dbReference type="InterPro" id="IPR025669">
    <property type="entry name" value="AAA_dom"/>
</dbReference>
<dbReference type="RefSeq" id="WP_338200206.1">
    <property type="nucleotide sequence ID" value="NZ_JAEKNR010000075.1"/>
</dbReference>
<evidence type="ECO:0000313" key="2">
    <source>
        <dbReference type="EMBL" id="MBJ7597746.1"/>
    </source>
</evidence>
<proteinExistence type="predicted"/>
<sequence>MYVIAVANQKGGVGKTTLSINLAAVLARERRTLLVDLDPQRSVATYYHLNPDPDRNLYQGLMAPAADSLGPLIEPGPDGADLLLCSQDLAAVERELPQMNTQIWQRTLSKKLAALSGQYEWVVLDCPPSLGVLSVCGLVAADGLVIPCEPKFLGWRGLNLLLETVRAVREELNPDLEILGLLINQFDARTRSGREIVEVLNGEKYAELPKFPFMLPAAVPISDAALNGRSLVALGNEASATIRQRELAALFTAVGQEVANRALATATT</sequence>
<dbReference type="Gene3D" id="3.40.50.300">
    <property type="entry name" value="P-loop containing nucleotide triphosphate hydrolases"/>
    <property type="match status" value="1"/>
</dbReference>
<dbReference type="InterPro" id="IPR027417">
    <property type="entry name" value="P-loop_NTPase"/>
</dbReference>
<organism evidence="2 3">
    <name type="scientific">Candidatus Nephthysia bennettiae</name>
    <dbReference type="NCBI Taxonomy" id="3127016"/>
    <lineage>
        <taxon>Bacteria</taxon>
        <taxon>Bacillati</taxon>
        <taxon>Candidatus Dormiibacterota</taxon>
        <taxon>Candidatus Dormibacteria</taxon>
        <taxon>Candidatus Dormibacterales</taxon>
        <taxon>Candidatus Dormibacteraceae</taxon>
        <taxon>Candidatus Nephthysia</taxon>
    </lineage>
</organism>
<dbReference type="PANTHER" id="PTHR13696">
    <property type="entry name" value="P-LOOP CONTAINING NUCLEOSIDE TRIPHOSPHATE HYDROLASE"/>
    <property type="match status" value="1"/>
</dbReference>